<keyword evidence="1" id="KW-0472">Membrane</keyword>
<evidence type="ECO:0000313" key="2">
    <source>
        <dbReference type="EMBL" id="MEA5669126.1"/>
    </source>
</evidence>
<feature type="transmembrane region" description="Helical" evidence="1">
    <location>
        <begin position="40"/>
        <end position="65"/>
    </location>
</feature>
<gene>
    <name evidence="2" type="ORF">VA603_16420</name>
</gene>
<evidence type="ECO:0000256" key="1">
    <source>
        <dbReference type="SAM" id="Phobius"/>
    </source>
</evidence>
<comment type="caution">
    <text evidence="2">The sequence shown here is derived from an EMBL/GenBank/DDBJ whole genome shotgun (WGS) entry which is preliminary data.</text>
</comment>
<organism evidence="2 3">
    <name type="scientific">Stenotrophomonas capsici</name>
    <dbReference type="NCBI Taxonomy" id="3110230"/>
    <lineage>
        <taxon>Bacteria</taxon>
        <taxon>Pseudomonadati</taxon>
        <taxon>Pseudomonadota</taxon>
        <taxon>Gammaproteobacteria</taxon>
        <taxon>Lysobacterales</taxon>
        <taxon>Lysobacteraceae</taxon>
        <taxon>Stenotrophomonas</taxon>
    </lineage>
</organism>
<keyword evidence="1" id="KW-1133">Transmembrane helix</keyword>
<accession>A0ABU5V6Z0</accession>
<dbReference type="Proteomes" id="UP001301653">
    <property type="component" value="Unassembled WGS sequence"/>
</dbReference>
<keyword evidence="1" id="KW-0812">Transmembrane</keyword>
<sequence>MKIFRLVLLLAVLVGGLVIGSLNSQPIQISLAFWMLKTTSGVAIIASLLLGALVGGGMVMAGLVVPMYAKLRRANKVVAAANAAAAPAETTQSPSPFDGR</sequence>
<name>A0ABU5V6Z0_9GAMM</name>
<reference evidence="2 3" key="1">
    <citation type="submission" date="2023-12" db="EMBL/GenBank/DDBJ databases">
        <title>Stenotrophomonas guangdongensis sp. nov., isolated from wilted pepper plants (Capsicum annuum).</title>
        <authorList>
            <person name="Qiu M."/>
            <person name="Li Y."/>
            <person name="Liu Q."/>
            <person name="Zhang X."/>
            <person name="Huang Y."/>
            <person name="Guo R."/>
            <person name="Hu M."/>
            <person name="Zhou J."/>
            <person name="Zhou X."/>
        </authorList>
    </citation>
    <scope>NUCLEOTIDE SEQUENCE [LARGE SCALE GENOMIC DNA]</scope>
    <source>
        <strain evidence="2 3">MH1</strain>
    </source>
</reference>
<proteinExistence type="predicted"/>
<dbReference type="RefSeq" id="WP_132862827.1">
    <property type="nucleotide sequence ID" value="NZ_JAYFUH010000249.1"/>
</dbReference>
<evidence type="ECO:0000313" key="3">
    <source>
        <dbReference type="Proteomes" id="UP001301653"/>
    </source>
</evidence>
<dbReference type="EMBL" id="JAYFUH010000249">
    <property type="protein sequence ID" value="MEA5669126.1"/>
    <property type="molecule type" value="Genomic_DNA"/>
</dbReference>
<protein>
    <submittedName>
        <fullName evidence="2">Lipopolysaccharide assembly protein LapA domain-containing protein</fullName>
    </submittedName>
</protein>
<keyword evidence="3" id="KW-1185">Reference proteome</keyword>